<proteinExistence type="inferred from homology"/>
<evidence type="ECO:0000256" key="2">
    <source>
        <dbReference type="ARBA" id="ARBA00022801"/>
    </source>
</evidence>
<dbReference type="CDD" id="cd00085">
    <property type="entry name" value="HNHc"/>
    <property type="match status" value="1"/>
</dbReference>
<dbReference type="InterPro" id="IPR003615">
    <property type="entry name" value="HNH_nuc"/>
</dbReference>
<reference evidence="6 7" key="1">
    <citation type="submission" date="2016-02" db="EMBL/GenBank/DDBJ databases">
        <title>Complete Genome of H5569, the type strain of the newly described species Haematospirillium jordaniae.</title>
        <authorList>
            <person name="Nicholson A.C."/>
            <person name="Humrighouse B.W."/>
            <person name="Loparov V."/>
            <person name="McQuiston J.R."/>
        </authorList>
    </citation>
    <scope>NUCLEOTIDE SEQUENCE [LARGE SCALE GENOMIC DNA]</scope>
    <source>
        <strain evidence="6 7">H5569</strain>
    </source>
</reference>
<dbReference type="InterPro" id="IPR002711">
    <property type="entry name" value="HNH"/>
</dbReference>
<gene>
    <name evidence="6" type="ORF">AY555_02850</name>
</gene>
<keyword evidence="2" id="KW-0378">Hydrolase</keyword>
<dbReference type="KEGG" id="hjo:AY555_02850"/>
<sequence length="147" mass="16349">MPWAPKKPCCQRGCRRLTSGRFCDVHQTAADAEQRASSRIYDRLRGSAAKRGYGSRWRAARLAFLKEHPLCECEACGGGAMRVAAATVVDHIIPHRGDQGLFWSRRNWRAMAKVCHDRKTARQDGGLGNPVTATAKAIDKPWRCGQT</sequence>
<protein>
    <recommendedName>
        <fullName evidence="4">Putative HNH nuclease YajD</fullName>
    </recommendedName>
</protein>
<dbReference type="GO" id="GO:0005829">
    <property type="term" value="C:cytosol"/>
    <property type="evidence" value="ECO:0007669"/>
    <property type="project" value="TreeGrafter"/>
</dbReference>
<dbReference type="GO" id="GO:0004519">
    <property type="term" value="F:endonuclease activity"/>
    <property type="evidence" value="ECO:0007669"/>
    <property type="project" value="InterPro"/>
</dbReference>
<dbReference type="EMBL" id="CP014525">
    <property type="protein sequence ID" value="AMW34297.1"/>
    <property type="molecule type" value="Genomic_DNA"/>
</dbReference>
<dbReference type="GO" id="GO:0003676">
    <property type="term" value="F:nucleic acid binding"/>
    <property type="evidence" value="ECO:0007669"/>
    <property type="project" value="InterPro"/>
</dbReference>
<evidence type="ECO:0000259" key="5">
    <source>
        <dbReference type="Pfam" id="PF01844"/>
    </source>
</evidence>
<evidence type="ECO:0000256" key="4">
    <source>
        <dbReference type="ARBA" id="ARBA00040194"/>
    </source>
</evidence>
<evidence type="ECO:0000256" key="3">
    <source>
        <dbReference type="ARBA" id="ARBA00038412"/>
    </source>
</evidence>
<dbReference type="STRING" id="1549855.AY555_02850"/>
<dbReference type="GO" id="GO:0016787">
    <property type="term" value="F:hydrolase activity"/>
    <property type="evidence" value="ECO:0007669"/>
    <property type="project" value="UniProtKB-KW"/>
</dbReference>
<dbReference type="PANTHER" id="PTHR41286">
    <property type="entry name" value="HNH NUCLEASE YAJD-RELATED"/>
    <property type="match status" value="1"/>
</dbReference>
<evidence type="ECO:0000256" key="1">
    <source>
        <dbReference type="ARBA" id="ARBA00022722"/>
    </source>
</evidence>
<dbReference type="RefSeq" id="WP_066133192.1">
    <property type="nucleotide sequence ID" value="NZ_CP014525.1"/>
</dbReference>
<dbReference type="GO" id="GO:0008270">
    <property type="term" value="F:zinc ion binding"/>
    <property type="evidence" value="ECO:0007669"/>
    <property type="project" value="InterPro"/>
</dbReference>
<organism evidence="6 7">
    <name type="scientific">Haematospirillum jordaniae</name>
    <dbReference type="NCBI Taxonomy" id="1549855"/>
    <lineage>
        <taxon>Bacteria</taxon>
        <taxon>Pseudomonadati</taxon>
        <taxon>Pseudomonadota</taxon>
        <taxon>Alphaproteobacteria</taxon>
        <taxon>Rhodospirillales</taxon>
        <taxon>Novispirillaceae</taxon>
        <taxon>Haematospirillum</taxon>
    </lineage>
</organism>
<comment type="similarity">
    <text evidence="3">Belongs to the HNH nuclease family.</text>
</comment>
<dbReference type="PANTHER" id="PTHR41286:SF1">
    <property type="entry name" value="HNH NUCLEASE YAJD-RELATED"/>
    <property type="match status" value="1"/>
</dbReference>
<keyword evidence="1" id="KW-0540">Nuclease</keyword>
<accession>A0A143DC27</accession>
<evidence type="ECO:0000313" key="6">
    <source>
        <dbReference type="EMBL" id="AMW34297.1"/>
    </source>
</evidence>
<keyword evidence="7" id="KW-1185">Reference proteome</keyword>
<dbReference type="OrthoDB" id="5292295at2"/>
<dbReference type="Proteomes" id="UP000076066">
    <property type="component" value="Chromosome"/>
</dbReference>
<dbReference type="GeneID" id="53316089"/>
<dbReference type="Pfam" id="PF01844">
    <property type="entry name" value="HNH"/>
    <property type="match status" value="1"/>
</dbReference>
<name>A0A143DC27_9PROT</name>
<evidence type="ECO:0000313" key="7">
    <source>
        <dbReference type="Proteomes" id="UP000076066"/>
    </source>
</evidence>
<feature type="domain" description="HNH" evidence="5">
    <location>
        <begin position="73"/>
        <end position="122"/>
    </location>
</feature>
<dbReference type="AlphaFoldDB" id="A0A143DC27"/>